<evidence type="ECO:0000313" key="2">
    <source>
        <dbReference type="EMBL" id="OXU24266.1"/>
    </source>
</evidence>
<gene>
    <name evidence="2" type="ORF">TSAR_016075</name>
</gene>
<reference evidence="2 3" key="1">
    <citation type="journal article" date="2017" name="Curr. Biol.">
        <title>The Evolution of Venom by Co-option of Single-Copy Genes.</title>
        <authorList>
            <person name="Martinson E.O."/>
            <person name="Mrinalini"/>
            <person name="Kelkar Y.D."/>
            <person name="Chang C.H."/>
            <person name="Werren J.H."/>
        </authorList>
    </citation>
    <scope>NUCLEOTIDE SEQUENCE [LARGE SCALE GENOMIC DNA]</scope>
    <source>
        <strain evidence="2 3">Alberta</strain>
        <tissue evidence="2">Whole body</tissue>
    </source>
</reference>
<evidence type="ECO:0000256" key="1">
    <source>
        <dbReference type="SAM" id="SignalP"/>
    </source>
</evidence>
<organism evidence="2 3">
    <name type="scientific">Trichomalopsis sarcophagae</name>
    <dbReference type="NCBI Taxonomy" id="543379"/>
    <lineage>
        <taxon>Eukaryota</taxon>
        <taxon>Metazoa</taxon>
        <taxon>Ecdysozoa</taxon>
        <taxon>Arthropoda</taxon>
        <taxon>Hexapoda</taxon>
        <taxon>Insecta</taxon>
        <taxon>Pterygota</taxon>
        <taxon>Neoptera</taxon>
        <taxon>Endopterygota</taxon>
        <taxon>Hymenoptera</taxon>
        <taxon>Apocrita</taxon>
        <taxon>Proctotrupomorpha</taxon>
        <taxon>Chalcidoidea</taxon>
        <taxon>Pteromalidae</taxon>
        <taxon>Pteromalinae</taxon>
        <taxon>Trichomalopsis</taxon>
    </lineage>
</organism>
<keyword evidence="1" id="KW-0732">Signal</keyword>
<dbReference type="EMBL" id="NNAY01001353">
    <property type="protein sequence ID" value="OXU24266.1"/>
    <property type="molecule type" value="Genomic_DNA"/>
</dbReference>
<feature type="chain" id="PRO_5013393992" evidence="1">
    <location>
        <begin position="23"/>
        <end position="100"/>
    </location>
</feature>
<evidence type="ECO:0000313" key="3">
    <source>
        <dbReference type="Proteomes" id="UP000215335"/>
    </source>
</evidence>
<proteinExistence type="predicted"/>
<sequence>MFLRFGTLFGIVVCVIISIVNAEEVVQGADDMDVLPTITIRKACKIMVKAFTDYRKKFSSLEEALILCTDVCFKENDDEYGVAQCLKKYFNTGINESTQL</sequence>
<comment type="caution">
    <text evidence="2">The sequence shown here is derived from an EMBL/GenBank/DDBJ whole genome shotgun (WGS) entry which is preliminary data.</text>
</comment>
<keyword evidence="3" id="KW-1185">Reference proteome</keyword>
<dbReference type="Proteomes" id="UP000215335">
    <property type="component" value="Unassembled WGS sequence"/>
</dbReference>
<feature type="signal peptide" evidence="1">
    <location>
        <begin position="1"/>
        <end position="22"/>
    </location>
</feature>
<protein>
    <submittedName>
        <fullName evidence="2">Uncharacterized protein</fullName>
    </submittedName>
</protein>
<dbReference type="AlphaFoldDB" id="A0A232F0H6"/>
<name>A0A232F0H6_9HYME</name>
<accession>A0A232F0H6</accession>